<comment type="catalytic activity">
    <reaction evidence="6">
        <text>3-hydroxy-L-kynurenine + H2O = 3-hydroxyanthranilate + L-alanine + H(+)</text>
        <dbReference type="Rhea" id="RHEA:25143"/>
        <dbReference type="ChEBI" id="CHEBI:15377"/>
        <dbReference type="ChEBI" id="CHEBI:15378"/>
        <dbReference type="ChEBI" id="CHEBI:36559"/>
        <dbReference type="ChEBI" id="CHEBI:57972"/>
        <dbReference type="ChEBI" id="CHEBI:58125"/>
        <dbReference type="EC" id="3.7.1.3"/>
    </reaction>
</comment>
<evidence type="ECO:0000256" key="1">
    <source>
        <dbReference type="ARBA" id="ARBA00022642"/>
    </source>
</evidence>
<feature type="binding site" evidence="4">
    <location>
        <position position="102"/>
    </location>
    <ligand>
        <name>pyridoxal 5'-phosphate</name>
        <dbReference type="ChEBI" id="CHEBI:597326"/>
    </ligand>
</feature>
<evidence type="ECO:0000256" key="4">
    <source>
        <dbReference type="HAMAP-Rule" id="MF_01970"/>
    </source>
</evidence>
<dbReference type="InterPro" id="IPR015422">
    <property type="entry name" value="PyrdxlP-dep_Trfase_small"/>
</dbReference>
<comment type="function">
    <text evidence="4 6">Catalyzes the cleavage of L-kynurenine (L-Kyn) and L-3-hydroxykynurenine (L-3OHKyn) into anthranilic acid (AA) and 3-hydroxyanthranilic acid (3-OHAA), respectively.</text>
</comment>
<evidence type="ECO:0000313" key="8">
    <source>
        <dbReference type="Proteomes" id="UP000242662"/>
    </source>
</evidence>
<comment type="catalytic activity">
    <reaction evidence="4 6">
        <text>L-kynurenine + H2O = anthranilate + L-alanine + H(+)</text>
        <dbReference type="Rhea" id="RHEA:16813"/>
        <dbReference type="ChEBI" id="CHEBI:15377"/>
        <dbReference type="ChEBI" id="CHEBI:15378"/>
        <dbReference type="ChEBI" id="CHEBI:16567"/>
        <dbReference type="ChEBI" id="CHEBI:57959"/>
        <dbReference type="ChEBI" id="CHEBI:57972"/>
        <dbReference type="EC" id="3.7.1.3"/>
    </reaction>
</comment>
<dbReference type="HAMAP" id="MF_01970">
    <property type="entry name" value="Kynureninase"/>
    <property type="match status" value="1"/>
</dbReference>
<comment type="similarity">
    <text evidence="4 6">Belongs to the kynureninase family.</text>
</comment>
<feature type="binding site" evidence="4">
    <location>
        <position position="235"/>
    </location>
    <ligand>
        <name>pyridoxal 5'-phosphate</name>
        <dbReference type="ChEBI" id="CHEBI:597326"/>
    </ligand>
</feature>
<dbReference type="EMBL" id="FMYM01000003">
    <property type="protein sequence ID" value="SDB92035.1"/>
    <property type="molecule type" value="Genomic_DNA"/>
</dbReference>
<dbReference type="GO" id="GO:0030170">
    <property type="term" value="F:pyridoxal phosphate binding"/>
    <property type="evidence" value="ECO:0007669"/>
    <property type="project" value="UniProtKB-UniRule"/>
</dbReference>
<dbReference type="EC" id="3.7.1.3" evidence="4 5"/>
<evidence type="ECO:0000256" key="6">
    <source>
        <dbReference type="PIRNR" id="PIRNR038800"/>
    </source>
</evidence>
<dbReference type="Proteomes" id="UP000242662">
    <property type="component" value="Unassembled WGS sequence"/>
</dbReference>
<feature type="binding site" evidence="4">
    <location>
        <position position="210"/>
    </location>
    <ligand>
        <name>pyridoxal 5'-phosphate</name>
        <dbReference type="ChEBI" id="CHEBI:597326"/>
    </ligand>
</feature>
<dbReference type="PIRSF" id="PIRSF038800">
    <property type="entry name" value="KYNU"/>
    <property type="match status" value="1"/>
</dbReference>
<feature type="binding site" evidence="4">
    <location>
        <position position="101"/>
    </location>
    <ligand>
        <name>pyridoxal 5'-phosphate</name>
        <dbReference type="ChEBI" id="CHEBI:597326"/>
    </ligand>
</feature>
<dbReference type="GO" id="GO:0009435">
    <property type="term" value="P:NAD+ biosynthetic process"/>
    <property type="evidence" value="ECO:0007669"/>
    <property type="project" value="UniProtKB-UniRule"/>
</dbReference>
<feature type="binding site" evidence="4">
    <location>
        <position position="292"/>
    </location>
    <ligand>
        <name>pyridoxal 5'-phosphate</name>
        <dbReference type="ChEBI" id="CHEBI:597326"/>
    </ligand>
</feature>
<dbReference type="UniPathway" id="UPA00334">
    <property type="reaction ID" value="UER00455"/>
</dbReference>
<dbReference type="InterPro" id="IPR015421">
    <property type="entry name" value="PyrdxlP-dep_Trfase_major"/>
</dbReference>
<dbReference type="NCBIfam" id="TIGR01814">
    <property type="entry name" value="kynureninase"/>
    <property type="match status" value="1"/>
</dbReference>
<feature type="binding site" evidence="4">
    <location>
        <position position="213"/>
    </location>
    <ligand>
        <name>pyridoxal 5'-phosphate</name>
        <dbReference type="ChEBI" id="CHEBI:597326"/>
    </ligand>
</feature>
<dbReference type="PANTHER" id="PTHR14084:SF0">
    <property type="entry name" value="KYNURENINASE"/>
    <property type="match status" value="1"/>
</dbReference>
<comment type="pathway">
    <text evidence="4 6">Cofactor biosynthesis; NAD(+) biosynthesis; quinolinate from L-kynurenine: step 2/3.</text>
</comment>
<dbReference type="InterPro" id="IPR010111">
    <property type="entry name" value="Kynureninase"/>
</dbReference>
<evidence type="ECO:0000256" key="2">
    <source>
        <dbReference type="ARBA" id="ARBA00022801"/>
    </source>
</evidence>
<name>A0A1G6HDN3_9BACI</name>
<comment type="cofactor">
    <cofactor evidence="4 6">
        <name>pyridoxal 5'-phosphate</name>
        <dbReference type="ChEBI" id="CHEBI:597326"/>
    </cofactor>
</comment>
<feature type="binding site" evidence="4">
    <location>
        <position position="264"/>
    </location>
    <ligand>
        <name>pyridoxal 5'-phosphate</name>
        <dbReference type="ChEBI" id="CHEBI:597326"/>
    </ligand>
</feature>
<comment type="pathway">
    <text evidence="4 6">Amino-acid degradation; L-kynurenine degradation; L-alanine and anthranilate from L-kynurenine: step 1/1.</text>
</comment>
<organism evidence="7 8">
    <name type="scientific">Shouchella lonarensis</name>
    <dbReference type="NCBI Taxonomy" id="1464122"/>
    <lineage>
        <taxon>Bacteria</taxon>
        <taxon>Bacillati</taxon>
        <taxon>Bacillota</taxon>
        <taxon>Bacilli</taxon>
        <taxon>Bacillales</taxon>
        <taxon>Bacillaceae</taxon>
        <taxon>Shouchella</taxon>
    </lineage>
</organism>
<dbReference type="GO" id="GO:0019805">
    <property type="term" value="P:quinolinate biosynthetic process"/>
    <property type="evidence" value="ECO:0007669"/>
    <property type="project" value="UniProtKB-UniRule"/>
</dbReference>
<keyword evidence="3 4" id="KW-0663">Pyridoxal phosphate</keyword>
<keyword evidence="8" id="KW-1185">Reference proteome</keyword>
<dbReference type="UniPathway" id="UPA00253">
    <property type="reaction ID" value="UER00329"/>
</dbReference>
<dbReference type="GO" id="GO:0043420">
    <property type="term" value="P:anthranilate metabolic process"/>
    <property type="evidence" value="ECO:0007669"/>
    <property type="project" value="TreeGrafter"/>
</dbReference>
<keyword evidence="1 4" id="KW-0662">Pyridine nucleotide biosynthesis</keyword>
<dbReference type="STRING" id="1464122.SAMN05421737_103190"/>
<dbReference type="SUPFAM" id="SSF53383">
    <property type="entry name" value="PLP-dependent transferases"/>
    <property type="match status" value="1"/>
</dbReference>
<dbReference type="Gene3D" id="3.90.1150.10">
    <property type="entry name" value="Aspartate Aminotransferase, domain 1"/>
    <property type="match status" value="1"/>
</dbReference>
<comment type="subunit">
    <text evidence="4 6">Homodimer.</text>
</comment>
<dbReference type="GO" id="GO:0005737">
    <property type="term" value="C:cytoplasm"/>
    <property type="evidence" value="ECO:0007669"/>
    <property type="project" value="UniProtKB-UniRule"/>
</dbReference>
<keyword evidence="2 4" id="KW-0378">Hydrolase</keyword>
<dbReference type="Gene3D" id="3.40.640.10">
    <property type="entry name" value="Type I PLP-dependent aspartate aminotransferase-like (Major domain)"/>
    <property type="match status" value="1"/>
</dbReference>
<dbReference type="GO" id="GO:0097053">
    <property type="term" value="P:L-kynurenine catabolic process"/>
    <property type="evidence" value="ECO:0007669"/>
    <property type="project" value="UniProtKB-UniRule"/>
</dbReference>
<evidence type="ECO:0000256" key="5">
    <source>
        <dbReference type="NCBIfam" id="TIGR01814"/>
    </source>
</evidence>
<accession>A0A1G6HDN3</accession>
<proteinExistence type="inferred from homology"/>
<feature type="binding site" evidence="4">
    <location>
        <begin position="129"/>
        <end position="132"/>
    </location>
    <ligand>
        <name>pyridoxal 5'-phosphate</name>
        <dbReference type="ChEBI" id="CHEBI:597326"/>
    </ligand>
</feature>
<comment type="caution">
    <text evidence="4">Lacks conserved residue(s) required for the propagation of feature annotation.</text>
</comment>
<evidence type="ECO:0000313" key="7">
    <source>
        <dbReference type="EMBL" id="SDB92035.1"/>
    </source>
</evidence>
<dbReference type="InterPro" id="IPR015424">
    <property type="entry name" value="PyrdxlP-dep_Trfase"/>
</dbReference>
<dbReference type="GO" id="GO:0019441">
    <property type="term" value="P:L-tryptophan catabolic process to kynurenine"/>
    <property type="evidence" value="ECO:0007669"/>
    <property type="project" value="TreeGrafter"/>
</dbReference>
<sequence length="425" mass="46974">MSQLQTLAHAQALDEKDPLRPYATEFYKKDGITYVDGNSLGLCSKRAEQAVLSVFAMWKQHGIDGWGEGTYPWFTLSERIGQALASLVGAHPDEVIATGSTTSNLHQLLATFYRPEGKRTKIVTDALNFPTDFYVIKSHLRLHHDDGQTHLRVVESQDGHTLCEDDIIAAMDEEVAVVLLSSVLYRSAQRLSLKKLTDAAHARGIIIGFDLCHSIGSIPHTLSADGVDFAVWCTYKHLNGGPGSVAGLYVHRRHHDRMPGLAGWFGSNKEKQFDMSPTFTQGDGAGAFQMGTPHLLSLAPLIGALELFAEVGLEAVREKSLKLTDYFLALLAAFPETQVFTVRTPIAHEQRGGHIYLEHKEAARICKALKQAGVIPDYRAPSGIRIAPVALYNSFTDVYTVVITLRQIMKDKTYERFSNTREVIA</sequence>
<gene>
    <name evidence="4" type="primary">kynU</name>
    <name evidence="7" type="ORF">SAMN05421737_103190</name>
</gene>
<dbReference type="Pfam" id="PF22580">
    <property type="entry name" value="KYNU_C"/>
    <property type="match status" value="1"/>
</dbReference>
<dbReference type="AlphaFoldDB" id="A0A1G6HDN3"/>
<reference evidence="8" key="1">
    <citation type="submission" date="2016-09" db="EMBL/GenBank/DDBJ databases">
        <authorList>
            <person name="Varghese N."/>
            <person name="Submissions S."/>
        </authorList>
    </citation>
    <scope>NUCLEOTIDE SEQUENCE [LARGE SCALE GENOMIC DNA]</scope>
    <source>
        <strain evidence="8">25nlg</strain>
    </source>
</reference>
<dbReference type="GO" id="GO:0030429">
    <property type="term" value="F:kynureninase activity"/>
    <property type="evidence" value="ECO:0007669"/>
    <property type="project" value="UniProtKB-UniRule"/>
</dbReference>
<protein>
    <recommendedName>
        <fullName evidence="4 5">Kynureninase</fullName>
        <ecNumber evidence="4 5">3.7.1.3</ecNumber>
    </recommendedName>
    <alternativeName>
        <fullName evidence="4">L-kynurenine hydrolase</fullName>
    </alternativeName>
</protein>
<dbReference type="PANTHER" id="PTHR14084">
    <property type="entry name" value="KYNURENINASE"/>
    <property type="match status" value="1"/>
</dbReference>
<evidence type="ECO:0000256" key="3">
    <source>
        <dbReference type="ARBA" id="ARBA00022898"/>
    </source>
</evidence>
<feature type="modified residue" description="N6-(pyridoxal phosphate)lysine" evidence="4">
    <location>
        <position position="236"/>
    </location>
</feature>